<dbReference type="Proteomes" id="UP000235965">
    <property type="component" value="Unassembled WGS sequence"/>
</dbReference>
<name>A0A2J7QND8_9NEOP</name>
<keyword evidence="3" id="KW-1185">Reference proteome</keyword>
<sequence>MIMKLRNQPYAPKWEQEERKKRKEQSGCIMDVSSFTNETQLSGHAKTVNLASSFCFSLHHGFQVSYFYSHTTRA</sequence>
<dbReference type="AlphaFoldDB" id="A0A2J7QND8"/>
<evidence type="ECO:0000313" key="2">
    <source>
        <dbReference type="EMBL" id="PNF30096.1"/>
    </source>
</evidence>
<proteinExistence type="predicted"/>
<feature type="region of interest" description="Disordered" evidence="1">
    <location>
        <begin position="1"/>
        <end position="25"/>
    </location>
</feature>
<organism evidence="2 3">
    <name type="scientific">Cryptotermes secundus</name>
    <dbReference type="NCBI Taxonomy" id="105785"/>
    <lineage>
        <taxon>Eukaryota</taxon>
        <taxon>Metazoa</taxon>
        <taxon>Ecdysozoa</taxon>
        <taxon>Arthropoda</taxon>
        <taxon>Hexapoda</taxon>
        <taxon>Insecta</taxon>
        <taxon>Pterygota</taxon>
        <taxon>Neoptera</taxon>
        <taxon>Polyneoptera</taxon>
        <taxon>Dictyoptera</taxon>
        <taxon>Blattodea</taxon>
        <taxon>Blattoidea</taxon>
        <taxon>Termitoidae</taxon>
        <taxon>Kalotermitidae</taxon>
        <taxon>Cryptotermitinae</taxon>
        <taxon>Cryptotermes</taxon>
    </lineage>
</organism>
<dbReference type="InParanoid" id="A0A2J7QND8"/>
<dbReference type="EMBL" id="NEVH01013195">
    <property type="protein sequence ID" value="PNF30096.1"/>
    <property type="molecule type" value="Genomic_DNA"/>
</dbReference>
<accession>A0A2J7QND8</accession>
<reference evidence="2 3" key="1">
    <citation type="submission" date="2017-12" db="EMBL/GenBank/DDBJ databases">
        <title>Hemimetabolous genomes reveal molecular basis of termite eusociality.</title>
        <authorList>
            <person name="Harrison M.C."/>
            <person name="Jongepier E."/>
            <person name="Robertson H.M."/>
            <person name="Arning N."/>
            <person name="Bitard-Feildel T."/>
            <person name="Chao H."/>
            <person name="Childers C.P."/>
            <person name="Dinh H."/>
            <person name="Doddapaneni H."/>
            <person name="Dugan S."/>
            <person name="Gowin J."/>
            <person name="Greiner C."/>
            <person name="Han Y."/>
            <person name="Hu H."/>
            <person name="Hughes D.S.T."/>
            <person name="Huylmans A.-K."/>
            <person name="Kemena C."/>
            <person name="Kremer L.P.M."/>
            <person name="Lee S.L."/>
            <person name="Lopez-Ezquerra A."/>
            <person name="Mallet L."/>
            <person name="Monroy-Kuhn J.M."/>
            <person name="Moser A."/>
            <person name="Murali S.C."/>
            <person name="Muzny D.M."/>
            <person name="Otani S."/>
            <person name="Piulachs M.-D."/>
            <person name="Poelchau M."/>
            <person name="Qu J."/>
            <person name="Schaub F."/>
            <person name="Wada-Katsumata A."/>
            <person name="Worley K.C."/>
            <person name="Xie Q."/>
            <person name="Ylla G."/>
            <person name="Poulsen M."/>
            <person name="Gibbs R.A."/>
            <person name="Schal C."/>
            <person name="Richards S."/>
            <person name="Belles X."/>
            <person name="Korb J."/>
            <person name="Bornberg-Bauer E."/>
        </authorList>
    </citation>
    <scope>NUCLEOTIDE SEQUENCE [LARGE SCALE GENOMIC DNA]</scope>
    <source>
        <tissue evidence="2">Whole body</tissue>
    </source>
</reference>
<gene>
    <name evidence="2" type="ORF">B7P43_G03132</name>
</gene>
<evidence type="ECO:0000256" key="1">
    <source>
        <dbReference type="SAM" id="MobiDB-lite"/>
    </source>
</evidence>
<protein>
    <submittedName>
        <fullName evidence="2">Uncharacterized protein</fullName>
    </submittedName>
</protein>
<evidence type="ECO:0000313" key="3">
    <source>
        <dbReference type="Proteomes" id="UP000235965"/>
    </source>
</evidence>
<comment type="caution">
    <text evidence="2">The sequence shown here is derived from an EMBL/GenBank/DDBJ whole genome shotgun (WGS) entry which is preliminary data.</text>
</comment>